<feature type="compositionally biased region" description="Polar residues" evidence="1">
    <location>
        <begin position="489"/>
        <end position="503"/>
    </location>
</feature>
<evidence type="ECO:0000256" key="1">
    <source>
        <dbReference type="SAM" id="MobiDB-lite"/>
    </source>
</evidence>
<organism evidence="2 3">
    <name type="scientific">Phytophthora lilii</name>
    <dbReference type="NCBI Taxonomy" id="2077276"/>
    <lineage>
        <taxon>Eukaryota</taxon>
        <taxon>Sar</taxon>
        <taxon>Stramenopiles</taxon>
        <taxon>Oomycota</taxon>
        <taxon>Peronosporomycetes</taxon>
        <taxon>Peronosporales</taxon>
        <taxon>Peronosporaceae</taxon>
        <taxon>Phytophthora</taxon>
    </lineage>
</organism>
<feature type="compositionally biased region" description="Basic and acidic residues" evidence="1">
    <location>
        <begin position="192"/>
        <end position="207"/>
    </location>
</feature>
<feature type="region of interest" description="Disordered" evidence="1">
    <location>
        <begin position="192"/>
        <end position="236"/>
    </location>
</feature>
<accession>A0A9W6U475</accession>
<feature type="compositionally biased region" description="Pro residues" evidence="1">
    <location>
        <begin position="407"/>
        <end position="416"/>
    </location>
</feature>
<proteinExistence type="predicted"/>
<reference evidence="2" key="1">
    <citation type="submission" date="2023-04" db="EMBL/GenBank/DDBJ databases">
        <title>Phytophthora lilii NBRC 32176.</title>
        <authorList>
            <person name="Ichikawa N."/>
            <person name="Sato H."/>
            <person name="Tonouchi N."/>
        </authorList>
    </citation>
    <scope>NUCLEOTIDE SEQUENCE</scope>
    <source>
        <strain evidence="2">NBRC 32176</strain>
    </source>
</reference>
<feature type="compositionally biased region" description="Acidic residues" evidence="1">
    <location>
        <begin position="354"/>
        <end position="370"/>
    </location>
</feature>
<feature type="compositionally biased region" description="Pro residues" evidence="1">
    <location>
        <begin position="438"/>
        <end position="456"/>
    </location>
</feature>
<dbReference type="Proteomes" id="UP001165083">
    <property type="component" value="Unassembled WGS sequence"/>
</dbReference>
<sequence>MITRAVPSIAGSTDPAGFDSSGQSRLRPPEDVLRQARATSVASYALDILQELKDETVQVQDQMARLHQRIDNIADIVDGQIRQTNGSRKSDPGLLHLLPTQEESDRVLCIQTISSSFSTDPSKTSGRPAAVVAAYERCEGVPLLELQREASGNQVDHSIRPSSSISRKKYSNPGFFLEEWLKNEEGRQQRALEIKEERRRERRDAQNLRKTREHTQQQQSSSTEDAKSSGSTDDAEQKMKFLKIRSWREIYGTGEGKELMKQQQQSGRSPSLRDLRMKAHQGLASITQSPPRAEAQRPILPPPPPPPPPPAQPNSNDGPDHTRHQSLTTEQLTALAPPDPPSIPASLGGAFMQEMDDDEITMEMQLEDEFPNGILPPPPPPDSTHPEEFTDHGLSYYYDPSATHNLTPPPPPPPPPELDEQSKSDVYLDAYDDDENAIPPPPAGELEPPPPPPSPPRVSSLLEEIQLGAALRSVSQRPAPPGAPARPLSPQSALLQQILQKQSRGLRPVEPRRPPLHTRVSSSAPFADSIARILERRSVIAYDSDSSQSSGHDDDW</sequence>
<feature type="compositionally biased region" description="Pro residues" evidence="1">
    <location>
        <begin position="299"/>
        <end position="312"/>
    </location>
</feature>
<gene>
    <name evidence="2" type="ORF">Plil01_001078400</name>
</gene>
<evidence type="ECO:0000313" key="3">
    <source>
        <dbReference type="Proteomes" id="UP001165083"/>
    </source>
</evidence>
<dbReference type="OrthoDB" id="1060785at2759"/>
<dbReference type="Gene3D" id="6.10.280.150">
    <property type="match status" value="1"/>
</dbReference>
<comment type="caution">
    <text evidence="2">The sequence shown here is derived from an EMBL/GenBank/DDBJ whole genome shotgun (WGS) entry which is preliminary data.</text>
</comment>
<dbReference type="AlphaFoldDB" id="A0A9W6U475"/>
<dbReference type="EMBL" id="BSXW01000581">
    <property type="protein sequence ID" value="GMF25989.1"/>
    <property type="molecule type" value="Genomic_DNA"/>
</dbReference>
<evidence type="ECO:0000313" key="2">
    <source>
        <dbReference type="EMBL" id="GMF25989.1"/>
    </source>
</evidence>
<feature type="region of interest" description="Disordered" evidence="1">
    <location>
        <begin position="1"/>
        <end position="30"/>
    </location>
</feature>
<feature type="compositionally biased region" description="Pro residues" evidence="1">
    <location>
        <begin position="374"/>
        <end position="383"/>
    </location>
</feature>
<keyword evidence="3" id="KW-1185">Reference proteome</keyword>
<protein>
    <submittedName>
        <fullName evidence="2">Unnamed protein product</fullName>
    </submittedName>
</protein>
<name>A0A9W6U475_9STRA</name>
<feature type="region of interest" description="Disordered" evidence="1">
    <location>
        <begin position="255"/>
        <end position="528"/>
    </location>
</feature>